<dbReference type="SUPFAM" id="SSF56059">
    <property type="entry name" value="Glutathione synthetase ATP-binding domain-like"/>
    <property type="match status" value="1"/>
</dbReference>
<dbReference type="InterPro" id="IPR013815">
    <property type="entry name" value="ATP_grasp_subdomain_1"/>
</dbReference>
<evidence type="ECO:0000256" key="4">
    <source>
        <dbReference type="PROSITE-ProRule" id="PRU00409"/>
    </source>
</evidence>
<dbReference type="GO" id="GO:0005524">
    <property type="term" value="F:ATP binding"/>
    <property type="evidence" value="ECO:0007669"/>
    <property type="project" value="UniProtKB-UniRule"/>
</dbReference>
<evidence type="ECO:0000256" key="3">
    <source>
        <dbReference type="ARBA" id="ARBA00022840"/>
    </source>
</evidence>
<keyword evidence="3 4" id="KW-0067">ATP-binding</keyword>
<dbReference type="Gene3D" id="3.30.1490.20">
    <property type="entry name" value="ATP-grasp fold, A domain"/>
    <property type="match status" value="1"/>
</dbReference>
<gene>
    <name evidence="6" type="ORF">SAMN05444392_102239</name>
</gene>
<dbReference type="InterPro" id="IPR011761">
    <property type="entry name" value="ATP-grasp"/>
</dbReference>
<evidence type="ECO:0000313" key="7">
    <source>
        <dbReference type="Proteomes" id="UP000184476"/>
    </source>
</evidence>
<keyword evidence="1" id="KW-0436">Ligase</keyword>
<dbReference type="Gene3D" id="3.40.50.20">
    <property type="match status" value="1"/>
</dbReference>
<dbReference type="InterPro" id="IPR052032">
    <property type="entry name" value="ATP-dep_AA_Ligase"/>
</dbReference>
<sequence length="399" mass="45456">MSILILNSIPHYRNPYEKHLKELGEELIVLTAEKHKEGFEVGDFAYVESFENYDHSGSIEKRALELYDQYQYHTILADYEFDIYRAAELRELLNLKGGQTVSSSQVYRNKVLMKERVQRHGIKVPTFQEIKSPLDLILFVKEHGYPIVIKPIDGAGSMETLVIHNETELNSFLSDGIPHHIMAESFIKGDLYHVDGFVYNGEIIFLCASKYLQFPIEYSNTSYTGGYVLPPNQTLAKRLTEETRKVVEALETPLHTSIHAEWFHTEDDQIIFCEIASRAGGGRIKETVEYTFGFNVYEAANRAKCNLPIQLPPEKEIDTIYGRILMMSKEGTFLSPPDSPSPVPVVLEEIIGKKGKHYDGPYNCTDAIAAFVVDGKTENEVVDKLMAISKWFENGARWE</sequence>
<reference evidence="6 7" key="1">
    <citation type="submission" date="2016-11" db="EMBL/GenBank/DDBJ databases">
        <authorList>
            <person name="Jaros S."/>
            <person name="Januszkiewicz K."/>
            <person name="Wedrychowicz H."/>
        </authorList>
    </citation>
    <scope>NUCLEOTIDE SEQUENCE [LARGE SCALE GENOMIC DNA]</scope>
    <source>
        <strain evidence="6 7">DSM 44666</strain>
    </source>
</reference>
<protein>
    <submittedName>
        <fullName evidence="6">Biotin carboxylase</fullName>
    </submittedName>
</protein>
<dbReference type="GO" id="GO:0046872">
    <property type="term" value="F:metal ion binding"/>
    <property type="evidence" value="ECO:0007669"/>
    <property type="project" value="InterPro"/>
</dbReference>
<evidence type="ECO:0000256" key="2">
    <source>
        <dbReference type="ARBA" id="ARBA00022741"/>
    </source>
</evidence>
<dbReference type="AlphaFoldDB" id="A0A1M4V906"/>
<dbReference type="EMBL" id="FQVL01000002">
    <property type="protein sequence ID" value="SHE65449.1"/>
    <property type="molecule type" value="Genomic_DNA"/>
</dbReference>
<dbReference type="OrthoDB" id="9803907at2"/>
<keyword evidence="7" id="KW-1185">Reference proteome</keyword>
<dbReference type="PROSITE" id="PS50975">
    <property type="entry name" value="ATP_GRASP"/>
    <property type="match status" value="1"/>
</dbReference>
<proteinExistence type="predicted"/>
<dbReference type="GO" id="GO:0016874">
    <property type="term" value="F:ligase activity"/>
    <property type="evidence" value="ECO:0007669"/>
    <property type="project" value="UniProtKB-KW"/>
</dbReference>
<dbReference type="Proteomes" id="UP000184476">
    <property type="component" value="Unassembled WGS sequence"/>
</dbReference>
<name>A0A1M4V906_9BACL</name>
<organism evidence="6 7">
    <name type="scientific">Seinonella peptonophila</name>
    <dbReference type="NCBI Taxonomy" id="112248"/>
    <lineage>
        <taxon>Bacteria</taxon>
        <taxon>Bacillati</taxon>
        <taxon>Bacillota</taxon>
        <taxon>Bacilli</taxon>
        <taxon>Bacillales</taxon>
        <taxon>Thermoactinomycetaceae</taxon>
        <taxon>Seinonella</taxon>
    </lineage>
</organism>
<dbReference type="Pfam" id="PF02655">
    <property type="entry name" value="ATP-grasp_3"/>
    <property type="match status" value="1"/>
</dbReference>
<dbReference type="PANTHER" id="PTHR43585:SF2">
    <property type="entry name" value="ATP-GRASP ENZYME FSQD"/>
    <property type="match status" value="1"/>
</dbReference>
<dbReference type="PANTHER" id="PTHR43585">
    <property type="entry name" value="FUMIPYRROLE BIOSYNTHESIS PROTEIN C"/>
    <property type="match status" value="1"/>
</dbReference>
<dbReference type="Gene3D" id="3.30.470.20">
    <property type="entry name" value="ATP-grasp fold, B domain"/>
    <property type="match status" value="1"/>
</dbReference>
<keyword evidence="2 4" id="KW-0547">Nucleotide-binding</keyword>
<dbReference type="STRING" id="112248.SAMN05444392_102239"/>
<dbReference type="InterPro" id="IPR003806">
    <property type="entry name" value="ATP-grasp_PylC-type"/>
</dbReference>
<dbReference type="RefSeq" id="WP_073153572.1">
    <property type="nucleotide sequence ID" value="NZ_FQVL01000002.1"/>
</dbReference>
<feature type="domain" description="ATP-grasp" evidence="5">
    <location>
        <begin position="114"/>
        <end position="305"/>
    </location>
</feature>
<evidence type="ECO:0000259" key="5">
    <source>
        <dbReference type="PROSITE" id="PS50975"/>
    </source>
</evidence>
<accession>A0A1M4V906</accession>
<evidence type="ECO:0000256" key="1">
    <source>
        <dbReference type="ARBA" id="ARBA00022598"/>
    </source>
</evidence>
<evidence type="ECO:0000313" key="6">
    <source>
        <dbReference type="EMBL" id="SHE65449.1"/>
    </source>
</evidence>